<keyword evidence="4" id="KW-0813">Transport</keyword>
<proteinExistence type="inferred from homology"/>
<dbReference type="EMBL" id="KV700123">
    <property type="protein sequence ID" value="OCF34897.1"/>
    <property type="molecule type" value="Genomic_DNA"/>
</dbReference>
<dbReference type="Proteomes" id="UP000092666">
    <property type="component" value="Unassembled WGS sequence"/>
</dbReference>
<evidence type="ECO:0000313" key="16">
    <source>
        <dbReference type="Proteomes" id="UP000092666"/>
    </source>
</evidence>
<protein>
    <recommendedName>
        <fullName evidence="14">Btz domain-containing protein</fullName>
    </recommendedName>
</protein>
<evidence type="ECO:0000259" key="14">
    <source>
        <dbReference type="Pfam" id="PF09405"/>
    </source>
</evidence>
<feature type="region of interest" description="Disordered" evidence="13">
    <location>
        <begin position="435"/>
        <end position="548"/>
    </location>
</feature>
<feature type="compositionally biased region" description="Acidic residues" evidence="13">
    <location>
        <begin position="104"/>
        <end position="116"/>
    </location>
</feature>
<feature type="compositionally biased region" description="Basic and acidic residues" evidence="13">
    <location>
        <begin position="293"/>
        <end position="308"/>
    </location>
</feature>
<feature type="compositionally biased region" description="Low complexity" evidence="13">
    <location>
        <begin position="435"/>
        <end position="444"/>
    </location>
</feature>
<dbReference type="InterPro" id="IPR018545">
    <property type="entry name" value="Btz_dom"/>
</dbReference>
<feature type="domain" description="Btz" evidence="14">
    <location>
        <begin position="288"/>
        <end position="352"/>
    </location>
</feature>
<feature type="region of interest" description="Disordered" evidence="13">
    <location>
        <begin position="379"/>
        <end position="414"/>
    </location>
</feature>
<feature type="compositionally biased region" description="Low complexity" evidence="13">
    <location>
        <begin position="12"/>
        <end position="23"/>
    </location>
</feature>
<feature type="region of interest" description="Disordered" evidence="13">
    <location>
        <begin position="918"/>
        <end position="946"/>
    </location>
</feature>
<dbReference type="GO" id="GO:0006397">
    <property type="term" value="P:mRNA processing"/>
    <property type="evidence" value="ECO:0007669"/>
    <property type="project" value="UniProtKB-KW"/>
</dbReference>
<dbReference type="STRING" id="1296120.A0A1B9GV44"/>
<sequence length="956" mass="100112">MTDNLQIENTDPSAPINPSASPSTQPTEAAASFPDPTPAVGTAKPESKALSTSHTKIKPKPNGKGRKTKARPRRRVASSDVDSGSENDAGSQSDASLTDPSSGSDDDEDEDEEDEEDHAHADGERSAPVFEDVSSITPAGFTQGKAAENAEEVSFDDFNRGKVGLTKEKGRRGSTVAEKGEGPSSELTEEAKAKIEEAKKRRKEKQKARRAELKERKKKDREAAAAAGDGTPKTEKVVKEILKPSKRNGKAQPASKDRAEESTVPLTADGSPPSTSPDPDLPQASTSTTAASREQRQERRNSRSRGREAQIQAQKAAAAADPRATPRVGGFWTHDQRLQEPVGRQSDHWRGRGGPRSLRGGFRGRSRGGFGYGAAGFAGPADQANELLSDSRSGYRQGKSIDGEQGEADESEPVLAMDRLERELARKEKKVVAAAAASSSSATADDVPQAPKEKKWGHEGFEAIQSQDKRRTNVPVNAPVVRPPAAAGTPGSPLFLMRGGLRGRGRGRGGFIGRGGFFAPPFRPPHLPIPSTTASSAQPKSISPPTIATASTADVLASAAITSETSKGASAEDQSTMPDADTLLERSGPAVTVRLPGSTQPVEVAVSTNETREEKPAVNIPEINANGQAILYSSPAPQAGSQASEPEVPSSAAANTAPVPLSISSTIPAPSPSFPAVSENGSIGSAGAAPFVPQAARAGRPVLGSQSSASGYGLGTEFYPSNPSDLGMNGGSRVFYPANANVNGGAPRAYPVQGHPQHQAQQAHRGPPVQPRPQPFYPQHSYGQEAYSGPPSHRGSFSGPPPFYPSQSPGLGPNGYIDGRGSPYNANVNGSPNPYTAMGNQVPGYFAPARSTAKISIRNPTPSAHSSKIIEAPSYASLEQFPQDQQMYYGQQPQGMYNPYGAGAAVDGYADGQGYYMSTGSDGQGQGQGQMYGWDGQGGQGQGQGVGYGYEGEYGY</sequence>
<evidence type="ECO:0000256" key="4">
    <source>
        <dbReference type="ARBA" id="ARBA00022448"/>
    </source>
</evidence>
<dbReference type="GO" id="GO:0051028">
    <property type="term" value="P:mRNA transport"/>
    <property type="evidence" value="ECO:0007669"/>
    <property type="project" value="UniProtKB-KW"/>
</dbReference>
<dbReference type="Pfam" id="PF09405">
    <property type="entry name" value="Btz"/>
    <property type="match status" value="1"/>
</dbReference>
<feature type="region of interest" description="Disordered" evidence="13">
    <location>
        <begin position="633"/>
        <end position="655"/>
    </location>
</feature>
<comment type="similarity">
    <text evidence="3">Belongs to the CASC3 family.</text>
</comment>
<feature type="compositionally biased region" description="Basic and acidic residues" evidence="13">
    <location>
        <begin position="451"/>
        <end position="471"/>
    </location>
</feature>
<keyword evidence="7" id="KW-0509">mRNA transport</keyword>
<dbReference type="GO" id="GO:0000184">
    <property type="term" value="P:nuclear-transcribed mRNA catabolic process, nonsense-mediated decay"/>
    <property type="evidence" value="ECO:0007669"/>
    <property type="project" value="UniProtKB-KW"/>
</dbReference>
<name>A0A1B9GV44_9TREE</name>
<evidence type="ECO:0000256" key="1">
    <source>
        <dbReference type="ARBA" id="ARBA00004123"/>
    </source>
</evidence>
<evidence type="ECO:0000256" key="9">
    <source>
        <dbReference type="ARBA" id="ARBA00022884"/>
    </source>
</evidence>
<evidence type="ECO:0000256" key="11">
    <source>
        <dbReference type="ARBA" id="ARBA00023187"/>
    </source>
</evidence>
<dbReference type="GO" id="GO:0005737">
    <property type="term" value="C:cytoplasm"/>
    <property type="evidence" value="ECO:0007669"/>
    <property type="project" value="UniProtKB-SubCell"/>
</dbReference>
<gene>
    <name evidence="15" type="ORF">I316_03444</name>
</gene>
<evidence type="ECO:0000256" key="7">
    <source>
        <dbReference type="ARBA" id="ARBA00022816"/>
    </source>
</evidence>
<evidence type="ECO:0000256" key="8">
    <source>
        <dbReference type="ARBA" id="ARBA00022845"/>
    </source>
</evidence>
<evidence type="ECO:0000256" key="12">
    <source>
        <dbReference type="ARBA" id="ARBA00023242"/>
    </source>
</evidence>
<keyword evidence="12" id="KW-0539">Nucleus</keyword>
<keyword evidence="11" id="KW-0508">mRNA splicing</keyword>
<evidence type="ECO:0000256" key="13">
    <source>
        <dbReference type="SAM" id="MobiDB-lite"/>
    </source>
</evidence>
<feature type="compositionally biased region" description="Basic residues" evidence="13">
    <location>
        <begin position="55"/>
        <end position="76"/>
    </location>
</feature>
<evidence type="ECO:0000256" key="10">
    <source>
        <dbReference type="ARBA" id="ARBA00023161"/>
    </source>
</evidence>
<reference evidence="15 16" key="1">
    <citation type="submission" date="2013-07" db="EMBL/GenBank/DDBJ databases">
        <title>The Genome Sequence of Cryptococcus heveanensis BCC8398.</title>
        <authorList>
            <consortium name="The Broad Institute Genome Sequencing Platform"/>
            <person name="Cuomo C."/>
            <person name="Litvintseva A."/>
            <person name="Chen Y."/>
            <person name="Heitman J."/>
            <person name="Sun S."/>
            <person name="Springer D."/>
            <person name="Dromer F."/>
            <person name="Young S.K."/>
            <person name="Zeng Q."/>
            <person name="Gargeya S."/>
            <person name="Fitzgerald M."/>
            <person name="Abouelleil A."/>
            <person name="Alvarado L."/>
            <person name="Berlin A.M."/>
            <person name="Chapman S.B."/>
            <person name="Dewar J."/>
            <person name="Goldberg J."/>
            <person name="Griggs A."/>
            <person name="Gujja S."/>
            <person name="Hansen M."/>
            <person name="Howarth C."/>
            <person name="Imamovic A."/>
            <person name="Larimer J."/>
            <person name="McCowan C."/>
            <person name="Murphy C."/>
            <person name="Pearson M."/>
            <person name="Priest M."/>
            <person name="Roberts A."/>
            <person name="Saif S."/>
            <person name="Shea T."/>
            <person name="Sykes S."/>
            <person name="Wortman J."/>
            <person name="Nusbaum C."/>
            <person name="Birren B."/>
        </authorList>
    </citation>
    <scope>NUCLEOTIDE SEQUENCE [LARGE SCALE GENOMIC DNA]</scope>
    <source>
        <strain evidence="15 16">BCC8398</strain>
    </source>
</reference>
<evidence type="ECO:0000313" key="15">
    <source>
        <dbReference type="EMBL" id="OCF34897.1"/>
    </source>
</evidence>
<dbReference type="GO" id="GO:0008380">
    <property type="term" value="P:RNA splicing"/>
    <property type="evidence" value="ECO:0007669"/>
    <property type="project" value="UniProtKB-KW"/>
</dbReference>
<feature type="compositionally biased region" description="Polar residues" evidence="13">
    <location>
        <begin position="530"/>
        <end position="548"/>
    </location>
</feature>
<dbReference type="AlphaFoldDB" id="A0A1B9GV44"/>
<evidence type="ECO:0000256" key="5">
    <source>
        <dbReference type="ARBA" id="ARBA00022490"/>
    </source>
</evidence>
<comment type="subcellular location">
    <subcellularLocation>
        <location evidence="2">Cytoplasm</location>
    </subcellularLocation>
    <subcellularLocation>
        <location evidence="1">Nucleus</location>
    </subcellularLocation>
</comment>
<keyword evidence="5" id="KW-0963">Cytoplasm</keyword>
<feature type="region of interest" description="Disordered" evidence="13">
    <location>
        <begin position="563"/>
        <end position="602"/>
    </location>
</feature>
<evidence type="ECO:0000256" key="2">
    <source>
        <dbReference type="ARBA" id="ARBA00004496"/>
    </source>
</evidence>
<accession>A0A1B9GV44</accession>
<keyword evidence="9" id="KW-0694">RNA-binding</keyword>
<feature type="compositionally biased region" description="Polar residues" evidence="13">
    <location>
        <begin position="563"/>
        <end position="577"/>
    </location>
</feature>
<feature type="compositionally biased region" description="Low complexity" evidence="13">
    <location>
        <begin position="309"/>
        <end position="320"/>
    </location>
</feature>
<keyword evidence="16" id="KW-1185">Reference proteome</keyword>
<reference evidence="16" key="2">
    <citation type="submission" date="2013-12" db="EMBL/GenBank/DDBJ databases">
        <title>Evolution of pathogenesis and genome organization in the Tremellales.</title>
        <authorList>
            <person name="Cuomo C."/>
            <person name="Litvintseva A."/>
            <person name="Heitman J."/>
            <person name="Chen Y."/>
            <person name="Sun S."/>
            <person name="Springer D."/>
            <person name="Dromer F."/>
            <person name="Young S."/>
            <person name="Zeng Q."/>
            <person name="Chapman S."/>
            <person name="Gujja S."/>
            <person name="Saif S."/>
            <person name="Birren B."/>
        </authorList>
    </citation>
    <scope>NUCLEOTIDE SEQUENCE [LARGE SCALE GENOMIC DNA]</scope>
    <source>
        <strain evidence="16">BCC8398</strain>
    </source>
</reference>
<dbReference type="GO" id="GO:0006417">
    <property type="term" value="P:regulation of translation"/>
    <property type="evidence" value="ECO:0007669"/>
    <property type="project" value="UniProtKB-KW"/>
</dbReference>
<evidence type="ECO:0000256" key="3">
    <source>
        <dbReference type="ARBA" id="ARBA00009548"/>
    </source>
</evidence>
<feature type="compositionally biased region" description="Basic and acidic residues" evidence="13">
    <location>
        <begin position="232"/>
        <end position="243"/>
    </location>
</feature>
<feature type="compositionally biased region" description="Basic and acidic residues" evidence="13">
    <location>
        <begin position="209"/>
        <end position="223"/>
    </location>
</feature>
<feature type="compositionally biased region" description="Basic and acidic residues" evidence="13">
    <location>
        <begin position="189"/>
        <end position="199"/>
    </location>
</feature>
<feature type="compositionally biased region" description="Low complexity" evidence="13">
    <location>
        <begin position="753"/>
        <end position="767"/>
    </location>
</feature>
<feature type="compositionally biased region" description="Polar residues" evidence="13">
    <location>
        <begin position="1"/>
        <end position="11"/>
    </location>
</feature>
<dbReference type="OrthoDB" id="2565173at2759"/>
<keyword evidence="6" id="KW-0507">mRNA processing</keyword>
<evidence type="ECO:0000256" key="6">
    <source>
        <dbReference type="ARBA" id="ARBA00022664"/>
    </source>
</evidence>
<feature type="compositionally biased region" description="Basic and acidic residues" evidence="13">
    <location>
        <begin position="157"/>
        <end position="168"/>
    </location>
</feature>
<feature type="compositionally biased region" description="Polar residues" evidence="13">
    <location>
        <begin position="80"/>
        <end position="103"/>
    </location>
</feature>
<keyword evidence="10" id="KW-0866">Nonsense-mediated mRNA decay</keyword>
<keyword evidence="8" id="KW-0810">Translation regulation</keyword>
<feature type="region of interest" description="Disordered" evidence="13">
    <location>
        <begin position="746"/>
        <end position="828"/>
    </location>
</feature>
<organism evidence="15 16">
    <name type="scientific">Kwoniella heveanensis BCC8398</name>
    <dbReference type="NCBI Taxonomy" id="1296120"/>
    <lineage>
        <taxon>Eukaryota</taxon>
        <taxon>Fungi</taxon>
        <taxon>Dikarya</taxon>
        <taxon>Basidiomycota</taxon>
        <taxon>Agaricomycotina</taxon>
        <taxon>Tremellomycetes</taxon>
        <taxon>Tremellales</taxon>
        <taxon>Cryptococcaceae</taxon>
        <taxon>Kwoniella</taxon>
    </lineage>
</organism>
<dbReference type="GO" id="GO:0003729">
    <property type="term" value="F:mRNA binding"/>
    <property type="evidence" value="ECO:0007669"/>
    <property type="project" value="InterPro"/>
</dbReference>
<feature type="compositionally biased region" description="Gly residues" evidence="13">
    <location>
        <begin position="922"/>
        <end position="946"/>
    </location>
</feature>
<feature type="region of interest" description="Disordered" evidence="13">
    <location>
        <begin position="1"/>
        <end position="365"/>
    </location>
</feature>
<dbReference type="GO" id="GO:0035145">
    <property type="term" value="C:exon-exon junction complex"/>
    <property type="evidence" value="ECO:0007669"/>
    <property type="project" value="InterPro"/>
</dbReference>
<feature type="compositionally biased region" description="Low complexity" evidence="13">
    <location>
        <begin position="473"/>
        <end position="499"/>
    </location>
</feature>